<dbReference type="PROSITE" id="PS50043">
    <property type="entry name" value="HTH_LUXR_2"/>
    <property type="match status" value="1"/>
</dbReference>
<dbReference type="InterPro" id="IPR000792">
    <property type="entry name" value="Tscrpt_reg_LuxR_C"/>
</dbReference>
<gene>
    <name evidence="3" type="ORF">ET445_01200</name>
</gene>
<evidence type="ECO:0000256" key="1">
    <source>
        <dbReference type="ARBA" id="ARBA00023125"/>
    </source>
</evidence>
<evidence type="ECO:0000313" key="4">
    <source>
        <dbReference type="Proteomes" id="UP000291259"/>
    </source>
</evidence>
<keyword evidence="4" id="KW-1185">Reference proteome</keyword>
<organism evidence="3 4">
    <name type="scientific">Agromyces protaetiae</name>
    <dbReference type="NCBI Taxonomy" id="2509455"/>
    <lineage>
        <taxon>Bacteria</taxon>
        <taxon>Bacillati</taxon>
        <taxon>Actinomycetota</taxon>
        <taxon>Actinomycetes</taxon>
        <taxon>Micrococcales</taxon>
        <taxon>Microbacteriaceae</taxon>
        <taxon>Agromyces</taxon>
    </lineage>
</organism>
<dbReference type="SMART" id="SM00421">
    <property type="entry name" value="HTH_LUXR"/>
    <property type="match status" value="1"/>
</dbReference>
<dbReference type="KEGG" id="agf:ET445_01200"/>
<dbReference type="Pfam" id="PF00196">
    <property type="entry name" value="GerE"/>
    <property type="match status" value="1"/>
</dbReference>
<proteinExistence type="predicted"/>
<dbReference type="PANTHER" id="PTHR43214:SF43">
    <property type="entry name" value="TWO-COMPONENT RESPONSE REGULATOR"/>
    <property type="match status" value="1"/>
</dbReference>
<dbReference type="PANTHER" id="PTHR43214">
    <property type="entry name" value="TWO-COMPONENT RESPONSE REGULATOR"/>
    <property type="match status" value="1"/>
</dbReference>
<dbReference type="OrthoDB" id="3197423at2"/>
<dbReference type="Proteomes" id="UP000291259">
    <property type="component" value="Chromosome"/>
</dbReference>
<dbReference type="AlphaFoldDB" id="A0A4P6F9C5"/>
<accession>A0A4P6F9C5</accession>
<dbReference type="EMBL" id="CP035491">
    <property type="protein sequence ID" value="QAY72156.1"/>
    <property type="molecule type" value="Genomic_DNA"/>
</dbReference>
<name>A0A4P6F9C5_9MICO</name>
<dbReference type="InterPro" id="IPR039420">
    <property type="entry name" value="WalR-like"/>
</dbReference>
<dbReference type="CDD" id="cd06170">
    <property type="entry name" value="LuxR_C_like"/>
    <property type="match status" value="1"/>
</dbReference>
<evidence type="ECO:0000313" key="3">
    <source>
        <dbReference type="EMBL" id="QAY72156.1"/>
    </source>
</evidence>
<dbReference type="PRINTS" id="PR00038">
    <property type="entry name" value="HTHLUXR"/>
</dbReference>
<dbReference type="RefSeq" id="WP_129188088.1">
    <property type="nucleotide sequence ID" value="NZ_CP035491.1"/>
</dbReference>
<dbReference type="InterPro" id="IPR016032">
    <property type="entry name" value="Sig_transdc_resp-reg_C-effctor"/>
</dbReference>
<dbReference type="PROSITE" id="PS00622">
    <property type="entry name" value="HTH_LUXR_1"/>
    <property type="match status" value="1"/>
</dbReference>
<feature type="domain" description="HTH luxR-type" evidence="2">
    <location>
        <begin position="478"/>
        <end position="543"/>
    </location>
</feature>
<sequence length="548" mass="58714">MATPADAAEQADALLERAAAAFGAGDAFAAWALCEEAAALGREIPDASVLARAALVVRGLVSGELAARVHALCEEALARLDGEIAAAGAADARERDILRVRVRAQRAATTDLWATRPEDHPAAAALAAAEASGDALAILLALDARRQSLSNQLHARDWLALGTRAIDLGHRIGDAERVAWGRFCRIDAFWMLGERPELEHELRAVTADSMLDRDPSIAWRLGLVQASLALHDGKFDLAARLADRAHAIARTNGLGDGEFFDMVFRTHFTAQAGPDPVVDARTERMIHGVVDSGVFLGRLYLASFLSDRGRDAEAAAEWRLVRGRLGEVPRHLHEFVVGLADAAKICVRQGDLETARLLYGELAPYAGMQVIGSCWTPSVGPADLYLGVLAELLGDDDAAEAYALAARESAISMGSPTFEAWALLVLVRIARRREADVGRAGGAAGGGRAAREYAAAAREIGERLGWSMFLAQLDAATVRDDRGGLSRREYEIAGLVASGRSNRQIADELFLSERTVESHVTHIFGKLGVATRVEVATWHASRDIRAGR</sequence>
<keyword evidence="1" id="KW-0238">DNA-binding</keyword>
<reference evidence="3 4" key="1">
    <citation type="submission" date="2019-01" db="EMBL/GenBank/DDBJ databases">
        <title>Genome sequencing of strain FW100M-8.</title>
        <authorList>
            <person name="Heo J."/>
            <person name="Kim S.-J."/>
            <person name="Kim J.-S."/>
            <person name="Hong S.-B."/>
            <person name="Kwon S.-W."/>
        </authorList>
    </citation>
    <scope>NUCLEOTIDE SEQUENCE [LARGE SCALE GENOMIC DNA]</scope>
    <source>
        <strain evidence="3 4">FW100M-8</strain>
    </source>
</reference>
<dbReference type="Gene3D" id="1.10.10.10">
    <property type="entry name" value="Winged helix-like DNA-binding domain superfamily/Winged helix DNA-binding domain"/>
    <property type="match status" value="1"/>
</dbReference>
<dbReference type="InterPro" id="IPR036388">
    <property type="entry name" value="WH-like_DNA-bd_sf"/>
</dbReference>
<evidence type="ECO:0000259" key="2">
    <source>
        <dbReference type="PROSITE" id="PS50043"/>
    </source>
</evidence>
<dbReference type="SUPFAM" id="SSF46894">
    <property type="entry name" value="C-terminal effector domain of the bipartite response regulators"/>
    <property type="match status" value="1"/>
</dbReference>
<dbReference type="GO" id="GO:0006355">
    <property type="term" value="P:regulation of DNA-templated transcription"/>
    <property type="evidence" value="ECO:0007669"/>
    <property type="project" value="InterPro"/>
</dbReference>
<dbReference type="GO" id="GO:0003677">
    <property type="term" value="F:DNA binding"/>
    <property type="evidence" value="ECO:0007669"/>
    <property type="project" value="UniProtKB-KW"/>
</dbReference>
<protein>
    <submittedName>
        <fullName evidence="3">LuxR family transcriptional regulator</fullName>
    </submittedName>
</protein>